<dbReference type="Proteomes" id="UP000663823">
    <property type="component" value="Unassembled WGS sequence"/>
</dbReference>
<dbReference type="EMBL" id="CAJOAX010000483">
    <property type="protein sequence ID" value="CAF3599501.1"/>
    <property type="molecule type" value="Genomic_DNA"/>
</dbReference>
<accession>A0A818N4P9</accession>
<organism evidence="3 4">
    <name type="scientific">Rotaria sordida</name>
    <dbReference type="NCBI Taxonomy" id="392033"/>
    <lineage>
        <taxon>Eukaryota</taxon>
        <taxon>Metazoa</taxon>
        <taxon>Spiralia</taxon>
        <taxon>Gnathifera</taxon>
        <taxon>Rotifera</taxon>
        <taxon>Eurotatoria</taxon>
        <taxon>Bdelloidea</taxon>
        <taxon>Philodinida</taxon>
        <taxon>Philodinidae</taxon>
        <taxon>Rotaria</taxon>
    </lineage>
</organism>
<comment type="caution">
    <text evidence="3">The sequence shown here is derived from an EMBL/GenBank/DDBJ whole genome shotgun (WGS) entry which is preliminary data.</text>
</comment>
<name>A0A818N4P9_9BILA</name>
<sequence length="976" mass="115471">MTNTVSSTSGTTNRPRLCRSDNQPNMLEYIDTTLNDSFSSCLKLQVTPSTTTTTTTNTLLSNGYDQFGNTIVDQYLLYILCQKINPNRTDNRTKDLYQSLHKLFLLNGKISKSFFEYSPSSINRSSYQSLFNSYTNFIWNEFDIDILLELACFLLKYRLRDIFINVTNNKTNINSTKQKMIGYFLEIIGIYYICKNHHEFFIHSRSKDMLFPYPSSTLNFEDSQQEKDSNLFNKFLCKIYDNGEITFNLNQIKLLLRSDEYQFLNKKLENKKIGFMNFFETIIHYQQENSCRSLKSICRLSIKMHIKQFPDDIKQLSTSPLMNDRLITYLTYENNELPDIALIKIFRTLDHIELVRLYHSFHISKRIQNLIHNSSCLWIHIHIKSTVDYHLFNYFSRLLISNALTIRQLIINELDLTCRKILYDNGFSLKKFSNLEQLIIHDEYICHTLQSLNFCSLTLKILRLTNNHINLHHINNLNQLNTLQLAFYSIDILHNKFEKLINLHLKIMFDYDHNSHEIFSRLPNKHLQILTLKFLLLNNDYSFINEFDQYLHSCSHLHTLELSYLHGMCPLNLYTNINYLKYQRIILINICQLKQMKIFIEFNQIDLPLEYLQLNSTLNINQYSSYIQNEYWYRRQIISIDYIQCVTTSIELLNDLNIIWSDKNQITQSFESYILRSIYNVSHLISSLKNLSISKFELSLNGLITLMTNLPLLIDLIITDGKIDQMGSGMWNIEKIVKAIPNILQSNIQTIVMNNIQMSRRTVVQLCLMTQQLILLTMNDVRILDKMFISEQNQTDIHPSFLVLLKQIAQYTDQFKWNHMKSLTIGKNMINRQNLLSFIPSDMNNTYSININHLCIIIHDHTLLTSHDIFQKSIKKLIKLYSKLTSFIIEFTKRYDGHFRLRNQLQTLFELNTNKKVYVYPTIHDHACRFCFDTNFNDEEENYGNDEQINSSQYKRTFCGIPLFQFKKQRKLSVLP</sequence>
<protein>
    <recommendedName>
        <fullName evidence="2">F-box domain-containing protein</fullName>
    </recommendedName>
</protein>
<reference evidence="3" key="1">
    <citation type="submission" date="2021-02" db="EMBL/GenBank/DDBJ databases">
        <authorList>
            <person name="Nowell W R."/>
        </authorList>
    </citation>
    <scope>NUCLEOTIDE SEQUENCE</scope>
</reference>
<proteinExistence type="predicted"/>
<evidence type="ECO:0000313" key="3">
    <source>
        <dbReference type="EMBL" id="CAF3599501.1"/>
    </source>
</evidence>
<feature type="compositionally biased region" description="Low complexity" evidence="1">
    <location>
        <begin position="1"/>
        <end position="13"/>
    </location>
</feature>
<dbReference type="PROSITE" id="PS50181">
    <property type="entry name" value="FBOX"/>
    <property type="match status" value="1"/>
</dbReference>
<dbReference type="InterPro" id="IPR001810">
    <property type="entry name" value="F-box_dom"/>
</dbReference>
<evidence type="ECO:0000313" key="4">
    <source>
        <dbReference type="Proteomes" id="UP000663823"/>
    </source>
</evidence>
<dbReference type="AlphaFoldDB" id="A0A818N4P9"/>
<gene>
    <name evidence="3" type="ORF">OTI717_LOCUS6730</name>
</gene>
<evidence type="ECO:0000256" key="1">
    <source>
        <dbReference type="SAM" id="MobiDB-lite"/>
    </source>
</evidence>
<evidence type="ECO:0000259" key="2">
    <source>
        <dbReference type="PROSITE" id="PS50181"/>
    </source>
</evidence>
<feature type="domain" description="F-box" evidence="2">
    <location>
        <begin position="331"/>
        <end position="381"/>
    </location>
</feature>
<feature type="region of interest" description="Disordered" evidence="1">
    <location>
        <begin position="1"/>
        <end position="22"/>
    </location>
</feature>